<feature type="domain" description="NAD(P)-binding" evidence="1">
    <location>
        <begin position="12"/>
        <end position="320"/>
    </location>
</feature>
<dbReference type="InterPro" id="IPR013445">
    <property type="entry name" value="CDP_4_6_deHydtase"/>
</dbReference>
<dbReference type="CDD" id="cd05252">
    <property type="entry name" value="CDP_GD_SDR_e"/>
    <property type="match status" value="1"/>
</dbReference>
<dbReference type="Gene3D" id="3.40.50.720">
    <property type="entry name" value="NAD(P)-binding Rossmann-like Domain"/>
    <property type="match status" value="1"/>
</dbReference>
<dbReference type="InterPro" id="IPR016040">
    <property type="entry name" value="NAD(P)-bd_dom"/>
</dbReference>
<dbReference type="OrthoDB" id="9779041at2"/>
<evidence type="ECO:0000259" key="1">
    <source>
        <dbReference type="Pfam" id="PF16363"/>
    </source>
</evidence>
<proteinExistence type="predicted"/>
<evidence type="ECO:0000313" key="2">
    <source>
        <dbReference type="EMBL" id="EES88885.1"/>
    </source>
</evidence>
<evidence type="ECO:0000313" key="3">
    <source>
        <dbReference type="Proteomes" id="UP000007032"/>
    </source>
</evidence>
<keyword evidence="3" id="KW-1185">Reference proteome</keyword>
<dbReference type="eggNOG" id="COG0451">
    <property type="taxonomic scope" value="Bacteria"/>
</dbReference>
<dbReference type="STRING" id="537970.HCAN_0164"/>
<dbReference type="RefSeq" id="WP_006656000.1">
    <property type="nucleotide sequence ID" value="NZ_CM000776.2"/>
</dbReference>
<dbReference type="HOGENOM" id="CLU_007383_1_7_7"/>
<reference evidence="2 3" key="1">
    <citation type="journal article" date="2009" name="J. Bacteriol.">
        <title>Genome sequence of the emerging pathogen Helicobacter canadensis.</title>
        <authorList>
            <person name="Loman N.J."/>
            <person name="Snyder L.A."/>
            <person name="Linton J.D."/>
            <person name="Langdon R."/>
            <person name="Lawson A.J."/>
            <person name="Weinstock G.M."/>
            <person name="Wren B.W."/>
            <person name="Pallen M.J."/>
        </authorList>
    </citation>
    <scope>NUCLEOTIDE SEQUENCE [LARGE SCALE GENOMIC DNA]</scope>
    <source>
        <strain evidence="2 3">MIT 98-5491</strain>
    </source>
</reference>
<dbReference type="Gene3D" id="3.90.25.10">
    <property type="entry name" value="UDP-galactose 4-epimerase, domain 1"/>
    <property type="match status" value="1"/>
</dbReference>
<dbReference type="EMBL" id="CM000776">
    <property type="protein sequence ID" value="EES88885.1"/>
    <property type="molecule type" value="Genomic_DNA"/>
</dbReference>
<name>C5ZW64_9HELI</name>
<dbReference type="InterPro" id="IPR036291">
    <property type="entry name" value="NAD(P)-bd_dom_sf"/>
</dbReference>
<dbReference type="NCBIfam" id="TIGR02622">
    <property type="entry name" value="CDP_4_6_dhtase"/>
    <property type="match status" value="1"/>
</dbReference>
<gene>
    <name evidence="2" type="primary">rfbG</name>
    <name evidence="2" type="ORF">HCAN_0164</name>
</gene>
<organism evidence="2 3">
    <name type="scientific">Helicobacter canadensis MIT 98-5491</name>
    <dbReference type="NCBI Taxonomy" id="537970"/>
    <lineage>
        <taxon>Bacteria</taxon>
        <taxon>Pseudomonadati</taxon>
        <taxon>Campylobacterota</taxon>
        <taxon>Epsilonproteobacteria</taxon>
        <taxon>Campylobacterales</taxon>
        <taxon>Helicobacteraceae</taxon>
        <taxon>Helicobacter</taxon>
    </lineage>
</organism>
<accession>C5ZW64</accession>
<dbReference type="Pfam" id="PF16363">
    <property type="entry name" value="GDP_Man_Dehyd"/>
    <property type="match status" value="1"/>
</dbReference>
<dbReference type="Proteomes" id="UP000007032">
    <property type="component" value="Chromosome"/>
</dbReference>
<dbReference type="AlphaFoldDB" id="C5ZW64"/>
<protein>
    <submittedName>
        <fullName evidence="2">CDP-glucose 4,6-dehydratase</fullName>
    </submittedName>
</protein>
<dbReference type="SUPFAM" id="SSF51735">
    <property type="entry name" value="NAD(P)-binding Rossmann-fold domains"/>
    <property type="match status" value="1"/>
</dbReference>
<sequence>MCFNIYKNKKIFITGHTGFKGSWLSLWLNLLGAKIYGYSLMPNTNPNHFKIINLQDKLAQNYFADINDLKKLEDAMVESDPEIIFHLAAQPLVRYSYKNPLETFQTNAMGTFNILNCARKLKSLKAIVIITTDKVYENKEWLWGYREDETLGGYDPYSASKACAEIITNSMRQSFFNVEKFKQTHQVLIASVRAGNVIGGGDWSEDRLIPDIIKGANESKTTIIRNPDSIRPWQHVLEPLCGYLALGEKLLKGEKEFATSFNFGPNNEGDLSVKNVLELATSLWNKISYEISVDLNAPHEANLLMLDISKARKILGWKPVLDSRLSIEWTIEWYKKFYENKKILTEQQLQKYGEKYHEKYFN</sequence>
<dbReference type="PANTHER" id="PTHR43000">
    <property type="entry name" value="DTDP-D-GLUCOSE 4,6-DEHYDRATASE-RELATED"/>
    <property type="match status" value="1"/>
</dbReference>